<evidence type="ECO:0000313" key="2">
    <source>
        <dbReference type="EMBL" id="QGZ99598.1"/>
    </source>
</evidence>
<reference evidence="2 3" key="1">
    <citation type="submission" date="2019-12" db="EMBL/GenBank/DDBJ databases">
        <title>Sequence classification of anaerobic respiratory reductive dehalogenases: First we see many, then we see few.</title>
        <authorList>
            <person name="Molenda O."/>
            <person name="Puentes Jacome L.A."/>
            <person name="Cao X."/>
            <person name="Nesbo C.L."/>
            <person name="Tang S."/>
            <person name="Morson N."/>
            <person name="Patron J."/>
            <person name="Lomheim L."/>
            <person name="Wishart D.S."/>
            <person name="Edwards E.A."/>
        </authorList>
    </citation>
    <scope>NUCLEOTIDE SEQUENCE [LARGE SCALE GENOMIC DNA]</scope>
    <source>
        <strain evidence="2 3">12DCA</strain>
    </source>
</reference>
<dbReference type="AlphaFoldDB" id="A0A857DGC7"/>
<accession>A0A857DGC7</accession>
<dbReference type="EMBL" id="CP046996">
    <property type="protein sequence ID" value="QGZ99598.1"/>
    <property type="molecule type" value="Genomic_DNA"/>
</dbReference>
<feature type="region of interest" description="Disordered" evidence="1">
    <location>
        <begin position="1"/>
        <end position="44"/>
    </location>
</feature>
<organism evidence="2 3">
    <name type="scientific">Dehalobacter restrictus</name>
    <dbReference type="NCBI Taxonomy" id="55583"/>
    <lineage>
        <taxon>Bacteria</taxon>
        <taxon>Bacillati</taxon>
        <taxon>Bacillota</taxon>
        <taxon>Clostridia</taxon>
        <taxon>Eubacteriales</taxon>
        <taxon>Desulfitobacteriaceae</taxon>
        <taxon>Dehalobacter</taxon>
    </lineage>
</organism>
<name>A0A857DGC7_9FIRM</name>
<proteinExistence type="predicted"/>
<evidence type="ECO:0000256" key="1">
    <source>
        <dbReference type="SAM" id="MobiDB-lite"/>
    </source>
</evidence>
<gene>
    <name evidence="2" type="ORF">GQ588_02500</name>
</gene>
<protein>
    <recommendedName>
        <fullName evidence="4">YD repeat-containing protein</fullName>
    </recommendedName>
</protein>
<evidence type="ECO:0008006" key="4">
    <source>
        <dbReference type="Google" id="ProtNLM"/>
    </source>
</evidence>
<evidence type="ECO:0000313" key="3">
    <source>
        <dbReference type="Proteomes" id="UP000430508"/>
    </source>
</evidence>
<sequence>MVKETVKPNLSQPANDETTEYVYDESGRLTGKVNAGDSINNPWV</sequence>
<dbReference type="Proteomes" id="UP000430508">
    <property type="component" value="Chromosome"/>
</dbReference>
<dbReference type="NCBIfam" id="TIGR01643">
    <property type="entry name" value="YD_repeat_2x"/>
    <property type="match status" value="1"/>
</dbReference>
<dbReference type="InterPro" id="IPR006530">
    <property type="entry name" value="YD"/>
</dbReference>